<reference evidence="4" key="1">
    <citation type="journal article" date="2012" name="Nature">
        <title>A physical, genetic and functional sequence assembly of the barley genome.</title>
        <authorList>
            <consortium name="The International Barley Genome Sequencing Consortium"/>
            <person name="Mayer K.F."/>
            <person name="Waugh R."/>
            <person name="Brown J.W."/>
            <person name="Schulman A."/>
            <person name="Langridge P."/>
            <person name="Platzer M."/>
            <person name="Fincher G.B."/>
            <person name="Muehlbauer G.J."/>
            <person name="Sato K."/>
            <person name="Close T.J."/>
            <person name="Wise R.P."/>
            <person name="Stein N."/>
        </authorList>
    </citation>
    <scope>NUCLEOTIDE SEQUENCE [LARGE SCALE GENOMIC DNA]</scope>
    <source>
        <strain evidence="4">cv. Morex</strain>
    </source>
</reference>
<dbReference type="Proteomes" id="UP000011116">
    <property type="component" value="Chromosome 4H"/>
</dbReference>
<reference evidence="3" key="2">
    <citation type="submission" date="2020-10" db="EMBL/GenBank/DDBJ databases">
        <authorList>
            <person name="Scholz U."/>
            <person name="Mascher M."/>
            <person name="Fiebig A."/>
        </authorList>
    </citation>
    <scope>NUCLEOTIDE SEQUENCE [LARGE SCALE GENOMIC DNA]</scope>
    <source>
        <strain evidence="3">cv. Morex</strain>
    </source>
</reference>
<proteinExistence type="predicted"/>
<evidence type="ECO:0000313" key="4">
    <source>
        <dbReference type="Proteomes" id="UP000011116"/>
    </source>
</evidence>
<feature type="compositionally biased region" description="Low complexity" evidence="2">
    <location>
        <begin position="132"/>
        <end position="147"/>
    </location>
</feature>
<feature type="compositionally biased region" description="Acidic residues" evidence="2">
    <location>
        <begin position="92"/>
        <end position="109"/>
    </location>
</feature>
<sequence>MWHYTGPEDSTRTNMEGILEEKVTSWVLQITGPCENPKGTRRVTPYSADNPPPNQEWTNWSSPVLNGNPEEEEEEGSQEGSVESAEYVSDSGESEEENSEEEEEDEESDLPPPRPEHQGKRRHEPAVPSAPPTSSSAPPAAPAVPSVRGTKRARDAATELAGQSSRAPKPSGPKPKKALPRMRMAVPVTSTVATSATSPARQGDDPMDTDDVVSSQPGAICLDEGDKGRADPVVEPAQEPVLEPVLEAALPAAAPAANAPPTEMPPPTEVPPPTEPVPVGEEPTGANLGMHHELSTIPGSSNAEFSIRHVPEEQVGAAKGAMIQVELMAGEAKRAYDSVAALYRQSLELRDDIRKTCEMGTAYEALRAERKQYTGELEAVMLAMAGMKSALEVREKSLEEALEANKVLVAEVERLKKQRIELHNQMAVRNKRWTSQEKYVNDWAVQMMSRLADFCTDAEAEAAAVERSMKDNVPISKDANRDLLCAHIRVGKVGPFISRLREVFGRIEKELWPEDESRQEMGSLLGRLDEIPARVQSWKKSAARCGADVALSLVRVHCKEVREDKLKALKVANTKKLQFEDFMETFLETATRIADGIDLDPFVEPSSPDAGPADA</sequence>
<keyword evidence="4" id="KW-1185">Reference proteome</keyword>
<feature type="coiled-coil region" evidence="1">
    <location>
        <begin position="363"/>
        <end position="425"/>
    </location>
</feature>
<feature type="region of interest" description="Disordered" evidence="2">
    <location>
        <begin position="254"/>
        <end position="283"/>
    </location>
</feature>
<feature type="compositionally biased region" description="Polar residues" evidence="2">
    <location>
        <begin position="55"/>
        <end position="65"/>
    </location>
</feature>
<feature type="compositionally biased region" description="Low complexity" evidence="2">
    <location>
        <begin position="78"/>
        <end position="91"/>
    </location>
</feature>
<evidence type="ECO:0000256" key="1">
    <source>
        <dbReference type="SAM" id="Coils"/>
    </source>
</evidence>
<accession>A0A8I6Y0F4</accession>
<reference evidence="3" key="3">
    <citation type="submission" date="2022-01" db="UniProtKB">
        <authorList>
            <consortium name="EnsemblPlants"/>
        </authorList>
    </citation>
    <scope>IDENTIFICATION</scope>
    <source>
        <strain evidence="3">subsp. vulgare</strain>
    </source>
</reference>
<name>A0A8I6Y0F4_HORVV</name>
<evidence type="ECO:0000256" key="2">
    <source>
        <dbReference type="SAM" id="MobiDB-lite"/>
    </source>
</evidence>
<dbReference type="AlphaFoldDB" id="A0A8I6Y0F4"/>
<dbReference type="Gramene" id="HORVU.MOREX.r3.4HG0388250.1">
    <property type="protein sequence ID" value="HORVU.MOREX.r3.4HG0388250.1"/>
    <property type="gene ID" value="HORVU.MOREX.r3.4HG0388250"/>
</dbReference>
<feature type="region of interest" description="Disordered" evidence="2">
    <location>
        <begin position="31"/>
        <end position="226"/>
    </location>
</feature>
<feature type="compositionally biased region" description="Low complexity" evidence="2">
    <location>
        <begin position="185"/>
        <end position="200"/>
    </location>
</feature>
<evidence type="ECO:0000313" key="3">
    <source>
        <dbReference type="EnsemblPlants" id="HORVU.MOREX.r3.4HG0388250.1"/>
    </source>
</evidence>
<protein>
    <submittedName>
        <fullName evidence="3">Uncharacterized protein</fullName>
    </submittedName>
</protein>
<organism evidence="3 4">
    <name type="scientific">Hordeum vulgare subsp. vulgare</name>
    <name type="common">Domesticated barley</name>
    <dbReference type="NCBI Taxonomy" id="112509"/>
    <lineage>
        <taxon>Eukaryota</taxon>
        <taxon>Viridiplantae</taxon>
        <taxon>Streptophyta</taxon>
        <taxon>Embryophyta</taxon>
        <taxon>Tracheophyta</taxon>
        <taxon>Spermatophyta</taxon>
        <taxon>Magnoliopsida</taxon>
        <taxon>Liliopsida</taxon>
        <taxon>Poales</taxon>
        <taxon>Poaceae</taxon>
        <taxon>BOP clade</taxon>
        <taxon>Pooideae</taxon>
        <taxon>Triticodae</taxon>
        <taxon>Triticeae</taxon>
        <taxon>Hordeinae</taxon>
        <taxon>Hordeum</taxon>
    </lineage>
</organism>
<dbReference type="EnsemblPlants" id="HORVU.MOREX.r3.4HG0388250.1">
    <property type="protein sequence ID" value="HORVU.MOREX.r3.4HG0388250.1"/>
    <property type="gene ID" value="HORVU.MOREX.r3.4HG0388250"/>
</dbReference>
<keyword evidence="1" id="KW-0175">Coiled coil</keyword>
<feature type="compositionally biased region" description="Pro residues" evidence="2">
    <location>
        <begin position="262"/>
        <end position="276"/>
    </location>
</feature>